<gene>
    <name evidence="2" type="ORF">A1O5_02620</name>
</gene>
<dbReference type="RefSeq" id="XP_007741424.1">
    <property type="nucleotide sequence ID" value="XM_007743234.1"/>
</dbReference>
<dbReference type="PANTHER" id="PTHR34204:SF2">
    <property type="entry name" value="RNA-BINDING ASCH DOMAIN PROTEIN"/>
    <property type="match status" value="1"/>
</dbReference>
<dbReference type="OrthoDB" id="112749at2759"/>
<proteinExistence type="predicted"/>
<organism evidence="2 3">
    <name type="scientific">Cladophialophora psammophila CBS 110553</name>
    <dbReference type="NCBI Taxonomy" id="1182543"/>
    <lineage>
        <taxon>Eukaryota</taxon>
        <taxon>Fungi</taxon>
        <taxon>Dikarya</taxon>
        <taxon>Ascomycota</taxon>
        <taxon>Pezizomycotina</taxon>
        <taxon>Eurotiomycetes</taxon>
        <taxon>Chaetothyriomycetidae</taxon>
        <taxon>Chaetothyriales</taxon>
        <taxon>Herpotrichiellaceae</taxon>
        <taxon>Cladophialophora</taxon>
    </lineage>
</organism>
<dbReference type="AlphaFoldDB" id="W9XVP4"/>
<feature type="region of interest" description="Disordered" evidence="1">
    <location>
        <begin position="145"/>
        <end position="173"/>
    </location>
</feature>
<dbReference type="EMBL" id="AMGX01000003">
    <property type="protein sequence ID" value="EXJ74324.1"/>
    <property type="molecule type" value="Genomic_DNA"/>
</dbReference>
<protein>
    <submittedName>
        <fullName evidence="2">Uncharacterized protein</fullName>
    </submittedName>
</protein>
<feature type="region of interest" description="Disordered" evidence="1">
    <location>
        <begin position="201"/>
        <end position="234"/>
    </location>
</feature>
<dbReference type="PANTHER" id="PTHR34204">
    <property type="entry name" value="RNA-BINDING ASCH DOMAIN PROTEIN"/>
    <property type="match status" value="1"/>
</dbReference>
<dbReference type="HOGENOM" id="CLU_086410_0_0_1"/>
<evidence type="ECO:0000313" key="2">
    <source>
        <dbReference type="EMBL" id="EXJ74324.1"/>
    </source>
</evidence>
<sequence>MYPSLVLPWSNSPSDRETTYRSAGLVKTKGTLFLLPPSTSTLRDTFNAPPRPKTRMSSGAVALCKHFERGGASSEHGRLHPFWTMPAGSNENKTEIARRILEDMLVQAVWRNVMLLHHGVAVYEIRNASGHGMRWTLDIEEKKENPKVDNGVSGDLQPTPASADPPDQGENEDDFQKEWRITRTTFRGFLEPIAEMDHELPGQGVGTTELSQPDGQIGDGIIADGRWDTGSTRL</sequence>
<keyword evidence="3" id="KW-1185">Reference proteome</keyword>
<evidence type="ECO:0000256" key="1">
    <source>
        <dbReference type="SAM" id="MobiDB-lite"/>
    </source>
</evidence>
<dbReference type="eggNOG" id="ENOG502QW79">
    <property type="taxonomic scope" value="Eukaryota"/>
</dbReference>
<accession>W9XVP4</accession>
<dbReference type="GeneID" id="19187351"/>
<name>W9XVP4_9EURO</name>
<dbReference type="Proteomes" id="UP000019471">
    <property type="component" value="Unassembled WGS sequence"/>
</dbReference>
<comment type="caution">
    <text evidence="2">The sequence shown here is derived from an EMBL/GenBank/DDBJ whole genome shotgun (WGS) entry which is preliminary data.</text>
</comment>
<reference evidence="2 3" key="1">
    <citation type="submission" date="2013-03" db="EMBL/GenBank/DDBJ databases">
        <title>The Genome Sequence of Cladophialophora psammophila CBS 110553.</title>
        <authorList>
            <consortium name="The Broad Institute Genomics Platform"/>
            <person name="Cuomo C."/>
            <person name="de Hoog S."/>
            <person name="Gorbushina A."/>
            <person name="Walker B."/>
            <person name="Young S.K."/>
            <person name="Zeng Q."/>
            <person name="Gargeya S."/>
            <person name="Fitzgerald M."/>
            <person name="Haas B."/>
            <person name="Abouelleil A."/>
            <person name="Allen A.W."/>
            <person name="Alvarado L."/>
            <person name="Arachchi H.M."/>
            <person name="Berlin A.M."/>
            <person name="Chapman S.B."/>
            <person name="Gainer-Dewar J."/>
            <person name="Goldberg J."/>
            <person name="Griggs A."/>
            <person name="Gujja S."/>
            <person name="Hansen M."/>
            <person name="Howarth C."/>
            <person name="Imamovic A."/>
            <person name="Ireland A."/>
            <person name="Larimer J."/>
            <person name="McCowan C."/>
            <person name="Murphy C."/>
            <person name="Pearson M."/>
            <person name="Poon T.W."/>
            <person name="Priest M."/>
            <person name="Roberts A."/>
            <person name="Saif S."/>
            <person name="Shea T."/>
            <person name="Sisk P."/>
            <person name="Sykes S."/>
            <person name="Wortman J."/>
            <person name="Nusbaum C."/>
            <person name="Birren B."/>
        </authorList>
    </citation>
    <scope>NUCLEOTIDE SEQUENCE [LARGE SCALE GENOMIC DNA]</scope>
    <source>
        <strain evidence="2 3">CBS 110553</strain>
    </source>
</reference>
<evidence type="ECO:0000313" key="3">
    <source>
        <dbReference type="Proteomes" id="UP000019471"/>
    </source>
</evidence>
<feature type="compositionally biased region" description="Low complexity" evidence="1">
    <location>
        <begin position="214"/>
        <end position="224"/>
    </location>
</feature>